<sequence>MDILNRYIKAINTHNFEEVRLVLHPDATFFFSDQSCTTAEQIQTYFEHVWTVVKEEHYAAQDVVWLHKGDSSATCNYTYFYEGYINGTYVSGQGRATNVFVKEQERWLLIHEHLSPLPKNPSQQ</sequence>
<gene>
    <name evidence="2" type="ORF">EIM92_09995</name>
</gene>
<dbReference type="Pfam" id="PF08332">
    <property type="entry name" value="CaMKII_AD"/>
    <property type="match status" value="1"/>
</dbReference>
<evidence type="ECO:0000259" key="1">
    <source>
        <dbReference type="Pfam" id="PF08332"/>
    </source>
</evidence>
<dbReference type="EMBL" id="CP034248">
    <property type="protein sequence ID" value="AZK48966.1"/>
    <property type="molecule type" value="Genomic_DNA"/>
</dbReference>
<proteinExistence type="predicted"/>
<dbReference type="GO" id="GO:0005516">
    <property type="term" value="F:calmodulin binding"/>
    <property type="evidence" value="ECO:0007669"/>
    <property type="project" value="InterPro"/>
</dbReference>
<dbReference type="GO" id="GO:0004683">
    <property type="term" value="F:calcium/calmodulin-dependent protein kinase activity"/>
    <property type="evidence" value="ECO:0007669"/>
    <property type="project" value="InterPro"/>
</dbReference>
<evidence type="ECO:0000313" key="2">
    <source>
        <dbReference type="EMBL" id="AZK48966.1"/>
    </source>
</evidence>
<dbReference type="OrthoDB" id="9152983at2"/>
<dbReference type="Proteomes" id="UP000273145">
    <property type="component" value="Chromosome"/>
</dbReference>
<dbReference type="InterPro" id="IPR013543">
    <property type="entry name" value="Ca/CaM-dep_prot_kinase-assoc"/>
</dbReference>
<dbReference type="RefSeq" id="WP_125085109.1">
    <property type="nucleotide sequence ID" value="NZ_CP034248.1"/>
</dbReference>
<dbReference type="AlphaFoldDB" id="A0A3S8S188"/>
<evidence type="ECO:0000313" key="3">
    <source>
        <dbReference type="Proteomes" id="UP000273145"/>
    </source>
</evidence>
<name>A0A3S8S188_9BACL</name>
<accession>A0A3S8S188</accession>
<reference evidence="2 3" key="1">
    <citation type="submission" date="2018-11" db="EMBL/GenBank/DDBJ databases">
        <title>Genome sequencing of Paenibacillus lentus DSM25539(T).</title>
        <authorList>
            <person name="Kook J.-K."/>
            <person name="Park S.-N."/>
            <person name="Lim Y.K."/>
        </authorList>
    </citation>
    <scope>NUCLEOTIDE SEQUENCE [LARGE SCALE GENOMIC DNA]</scope>
    <source>
        <strain evidence="2 3">DSM 25539</strain>
    </source>
</reference>
<dbReference type="KEGG" id="plen:EIM92_09995"/>
<feature type="domain" description="Calcium/calmodulin-dependent protein kinase II association-domain" evidence="1">
    <location>
        <begin position="2"/>
        <end position="118"/>
    </location>
</feature>
<dbReference type="Gene3D" id="3.10.450.50">
    <property type="match status" value="1"/>
</dbReference>
<dbReference type="InterPro" id="IPR032710">
    <property type="entry name" value="NTF2-like_dom_sf"/>
</dbReference>
<protein>
    <submittedName>
        <fullName evidence="2">DUF4440 domain-containing protein</fullName>
    </submittedName>
</protein>
<dbReference type="SUPFAM" id="SSF54427">
    <property type="entry name" value="NTF2-like"/>
    <property type="match status" value="1"/>
</dbReference>
<organism evidence="2 3">
    <name type="scientific">Paenibacillus lentus</name>
    <dbReference type="NCBI Taxonomy" id="1338368"/>
    <lineage>
        <taxon>Bacteria</taxon>
        <taxon>Bacillati</taxon>
        <taxon>Bacillota</taxon>
        <taxon>Bacilli</taxon>
        <taxon>Bacillales</taxon>
        <taxon>Paenibacillaceae</taxon>
        <taxon>Paenibacillus</taxon>
    </lineage>
</organism>
<keyword evidence="3" id="KW-1185">Reference proteome</keyword>